<evidence type="ECO:0000313" key="2">
    <source>
        <dbReference type="EMBL" id="EHO15809.1"/>
    </source>
</evidence>
<dbReference type="EMBL" id="AGEL01000014">
    <property type="protein sequence ID" value="EHO15809.1"/>
    <property type="molecule type" value="Genomic_DNA"/>
</dbReference>
<accession>A0AA36Y3I4</accession>
<dbReference type="GeneID" id="86941447"/>
<keyword evidence="1" id="KW-0812">Transmembrane</keyword>
<dbReference type="RefSeq" id="WP_009533540.1">
    <property type="nucleotide sequence ID" value="NZ_JH590864.1"/>
</dbReference>
<organism evidence="2 3">
    <name type="scientific">Stomatobaculum longum</name>
    <dbReference type="NCBI Taxonomy" id="796942"/>
    <lineage>
        <taxon>Bacteria</taxon>
        <taxon>Bacillati</taxon>
        <taxon>Bacillota</taxon>
        <taxon>Clostridia</taxon>
        <taxon>Lachnospirales</taxon>
        <taxon>Lachnospiraceae</taxon>
        <taxon>Stomatobaculum</taxon>
    </lineage>
</organism>
<sequence length="288" mass="31952">MDSLKEKLLEWLRELLVSGIMNNLNNTFNNLNAKVGDVAGQLATSPADFEPGVFSMIRTISENVIMPIAGIILTFIACYELIQLVIAHNNLANFETWIFFKWVFKTFVAVELISNTFNITLAVFDVAGYAIRQSGSLIMGSTAIDASTIASMQSRLESMDVGVLFGIFLQSFVVQFLFNILSLIIFVIVYGRMIEIYLMVSLAPIPFATFGNREQSMIGQNYLRSLFALGFQGFLIMICVAIYAVLIQNVAISEDIMGSLWNVLGYTMLLGFTLFKTGSLAKSVLHAH</sequence>
<gene>
    <name evidence="2" type="ORF">HMPREF9623_01720</name>
</gene>
<feature type="transmembrane region" description="Helical" evidence="1">
    <location>
        <begin position="258"/>
        <end position="275"/>
    </location>
</feature>
<feature type="transmembrane region" description="Helical" evidence="1">
    <location>
        <begin position="196"/>
        <end position="213"/>
    </location>
</feature>
<evidence type="ECO:0000256" key="1">
    <source>
        <dbReference type="SAM" id="Phobius"/>
    </source>
</evidence>
<dbReference type="AlphaFoldDB" id="A0AA36Y3I4"/>
<reference evidence="2 3" key="1">
    <citation type="submission" date="2011-10" db="EMBL/GenBank/DDBJ databases">
        <title>The Genome Sequence of Lachnospiraceae bacterium ACC2.</title>
        <authorList>
            <consortium name="The Broad Institute Genome Sequencing Platform"/>
            <person name="Earl A."/>
            <person name="Ward D."/>
            <person name="Feldgarden M."/>
            <person name="Gevers D."/>
            <person name="Sizova M."/>
            <person name="Hazen A."/>
            <person name="Epstein S."/>
            <person name="Young S.K."/>
            <person name="Zeng Q."/>
            <person name="Gargeya S."/>
            <person name="Fitzgerald M."/>
            <person name="Haas B."/>
            <person name="Abouelleil A."/>
            <person name="Alvarado L."/>
            <person name="Arachchi H.M."/>
            <person name="Berlin A."/>
            <person name="Brown A."/>
            <person name="Chapman S.B."/>
            <person name="Chen Z."/>
            <person name="Dunbar C."/>
            <person name="Freedman E."/>
            <person name="Gearin G."/>
            <person name="Goldberg J."/>
            <person name="Griggs A."/>
            <person name="Gujja S."/>
            <person name="Heiman D."/>
            <person name="Howarth C."/>
            <person name="Larson L."/>
            <person name="Lui A."/>
            <person name="MacDonald P.J.P."/>
            <person name="Montmayeur A."/>
            <person name="Murphy C."/>
            <person name="Neiman D."/>
            <person name="Pearson M."/>
            <person name="Priest M."/>
            <person name="Roberts A."/>
            <person name="Saif S."/>
            <person name="Shea T."/>
            <person name="Shenoy N."/>
            <person name="Sisk P."/>
            <person name="Stolte C."/>
            <person name="Sykes S."/>
            <person name="Wortman J."/>
            <person name="Nusbaum C."/>
            <person name="Birren B."/>
        </authorList>
    </citation>
    <scope>NUCLEOTIDE SEQUENCE [LARGE SCALE GENOMIC DNA]</scope>
    <source>
        <strain evidence="2 3">ACC2</strain>
    </source>
</reference>
<feature type="transmembrane region" description="Helical" evidence="1">
    <location>
        <begin position="161"/>
        <end position="190"/>
    </location>
</feature>
<keyword evidence="3" id="KW-1185">Reference proteome</keyword>
<name>A0AA36Y3I4_9FIRM</name>
<feature type="transmembrane region" description="Helical" evidence="1">
    <location>
        <begin position="225"/>
        <end position="246"/>
    </location>
</feature>
<keyword evidence="1" id="KW-0472">Membrane</keyword>
<evidence type="ECO:0000313" key="3">
    <source>
        <dbReference type="Proteomes" id="UP000018466"/>
    </source>
</evidence>
<keyword evidence="1" id="KW-1133">Transmembrane helix</keyword>
<comment type="caution">
    <text evidence="2">The sequence shown here is derived from an EMBL/GenBank/DDBJ whole genome shotgun (WGS) entry which is preliminary data.</text>
</comment>
<dbReference type="InterPro" id="IPR045798">
    <property type="entry name" value="TrbL_Firmicutes"/>
</dbReference>
<feature type="transmembrane region" description="Helical" evidence="1">
    <location>
        <begin position="106"/>
        <end position="131"/>
    </location>
</feature>
<evidence type="ECO:0008006" key="4">
    <source>
        <dbReference type="Google" id="ProtNLM"/>
    </source>
</evidence>
<dbReference type="Pfam" id="PF19478">
    <property type="entry name" value="TrbL_2"/>
    <property type="match status" value="1"/>
</dbReference>
<feature type="transmembrane region" description="Helical" evidence="1">
    <location>
        <begin position="64"/>
        <end position="86"/>
    </location>
</feature>
<protein>
    <recommendedName>
        <fullName evidence="4">TrbL/VirB6 plasmid conjugal transfer protein</fullName>
    </recommendedName>
</protein>
<proteinExistence type="predicted"/>
<dbReference type="Proteomes" id="UP000018466">
    <property type="component" value="Unassembled WGS sequence"/>
</dbReference>